<keyword evidence="6" id="KW-1185">Reference proteome</keyword>
<proteinExistence type="predicted"/>
<dbReference type="InterPro" id="IPR025381">
    <property type="entry name" value="DUF4296"/>
</dbReference>
<dbReference type="Pfam" id="PF14129">
    <property type="entry name" value="DUF4296"/>
    <property type="match status" value="1"/>
</dbReference>
<reference evidence="3 6" key="1">
    <citation type="submission" date="2024-01" db="EMBL/GenBank/DDBJ databases">
        <title>Aequorivita flavus sp. nov., isolated from deep-sea sediment.</title>
        <authorList>
            <person name="Chen X."/>
        </authorList>
    </citation>
    <scope>NUCLEOTIDE SEQUENCE</scope>
    <source>
        <strain evidence="3">MCCC 1A16923</strain>
        <strain evidence="4 6">MCCC 1A16935</strain>
    </source>
</reference>
<evidence type="ECO:0000259" key="2">
    <source>
        <dbReference type="Pfam" id="PF14129"/>
    </source>
</evidence>
<name>A0AB35YP85_9FLAO</name>
<evidence type="ECO:0000313" key="3">
    <source>
        <dbReference type="EMBL" id="MEM0517975.1"/>
    </source>
</evidence>
<accession>A0AB35YP85</accession>
<protein>
    <submittedName>
        <fullName evidence="3">DUF4296 domain-containing protein</fullName>
    </submittedName>
</protein>
<keyword evidence="1" id="KW-0175">Coiled coil</keyword>
<dbReference type="EMBL" id="JAZBJM010000003">
    <property type="protein sequence ID" value="MEM0517975.1"/>
    <property type="molecule type" value="Genomic_DNA"/>
</dbReference>
<feature type="coiled-coil region" evidence="1">
    <location>
        <begin position="77"/>
        <end position="104"/>
    </location>
</feature>
<evidence type="ECO:0000313" key="4">
    <source>
        <dbReference type="EMBL" id="MEM0573093.1"/>
    </source>
</evidence>
<dbReference type="Proteomes" id="UP001390963">
    <property type="component" value="Unassembled WGS sequence"/>
</dbReference>
<sequence>MEQPKKPKNLISKDKMIDILTESYLANAARSVNNQTIIDKGVILDSIIYNNFGVDSLQFAKSNAYYAADVNSYMEIFQKVETRLKQMQHKLDSIREMERDLNDSVGKKKFEKIIEDEPLKDSLI</sequence>
<dbReference type="RefSeq" id="WP_279449296.1">
    <property type="nucleotide sequence ID" value="NZ_JAZBJM010000003.1"/>
</dbReference>
<evidence type="ECO:0000256" key="1">
    <source>
        <dbReference type="SAM" id="Coils"/>
    </source>
</evidence>
<feature type="domain" description="DUF4296" evidence="2">
    <location>
        <begin position="7"/>
        <end position="88"/>
    </location>
</feature>
<comment type="caution">
    <text evidence="3">The sequence shown here is derived from an EMBL/GenBank/DDBJ whole genome shotgun (WGS) entry which is preliminary data.</text>
</comment>
<evidence type="ECO:0000313" key="6">
    <source>
        <dbReference type="Proteomes" id="UP001390963"/>
    </source>
</evidence>
<gene>
    <name evidence="4" type="ORF">VZD24_06180</name>
    <name evidence="3" type="ORF">VZD85_06390</name>
</gene>
<dbReference type="Proteomes" id="UP001388259">
    <property type="component" value="Unassembled WGS sequence"/>
</dbReference>
<dbReference type="EMBL" id="JBANCF010000003">
    <property type="protein sequence ID" value="MEM0573093.1"/>
    <property type="molecule type" value="Genomic_DNA"/>
</dbReference>
<dbReference type="AlphaFoldDB" id="A0AB35YP85"/>
<organism evidence="3 5">
    <name type="scientific">Aequorivita flava</name>
    <dbReference type="NCBI Taxonomy" id="3114371"/>
    <lineage>
        <taxon>Bacteria</taxon>
        <taxon>Pseudomonadati</taxon>
        <taxon>Bacteroidota</taxon>
        <taxon>Flavobacteriia</taxon>
        <taxon>Flavobacteriales</taxon>
        <taxon>Flavobacteriaceae</taxon>
        <taxon>Aequorivita</taxon>
    </lineage>
</organism>
<evidence type="ECO:0000313" key="5">
    <source>
        <dbReference type="Proteomes" id="UP001388259"/>
    </source>
</evidence>